<dbReference type="PANTHER" id="PTHR13943:SF77">
    <property type="entry name" value="LRAT DOMAIN-CONTAINING PROTEIN"/>
    <property type="match status" value="1"/>
</dbReference>
<dbReference type="GO" id="GO:0070292">
    <property type="term" value="P:N-acylphosphatidylethanolamine metabolic process"/>
    <property type="evidence" value="ECO:0007669"/>
    <property type="project" value="TreeGrafter"/>
</dbReference>
<organism evidence="6 7">
    <name type="scientific">Catharus ustulatus</name>
    <name type="common">Russet-backed thrush</name>
    <name type="synonym">Hylocichla ustulatus</name>
    <dbReference type="NCBI Taxonomy" id="91951"/>
    <lineage>
        <taxon>Eukaryota</taxon>
        <taxon>Metazoa</taxon>
        <taxon>Chordata</taxon>
        <taxon>Craniata</taxon>
        <taxon>Vertebrata</taxon>
        <taxon>Euteleostomi</taxon>
        <taxon>Archelosauria</taxon>
        <taxon>Archosauria</taxon>
        <taxon>Dinosauria</taxon>
        <taxon>Saurischia</taxon>
        <taxon>Theropoda</taxon>
        <taxon>Coelurosauria</taxon>
        <taxon>Aves</taxon>
        <taxon>Neognathae</taxon>
        <taxon>Neoaves</taxon>
        <taxon>Telluraves</taxon>
        <taxon>Australaves</taxon>
        <taxon>Passeriformes</taxon>
        <taxon>Turdidae</taxon>
        <taxon>Catharus</taxon>
    </lineage>
</organism>
<dbReference type="GO" id="GO:0008970">
    <property type="term" value="F:phospholipase A1 activity"/>
    <property type="evidence" value="ECO:0007669"/>
    <property type="project" value="TreeGrafter"/>
</dbReference>
<dbReference type="Pfam" id="PF04970">
    <property type="entry name" value="LRAT"/>
    <property type="match status" value="1"/>
</dbReference>
<dbReference type="Gene3D" id="3.90.1720.10">
    <property type="entry name" value="endopeptidase domain like (from Nostoc punctiforme)"/>
    <property type="match status" value="1"/>
</dbReference>
<dbReference type="PROSITE" id="PS51934">
    <property type="entry name" value="LRAT"/>
    <property type="match status" value="1"/>
</dbReference>
<evidence type="ECO:0000259" key="5">
    <source>
        <dbReference type="PROSITE" id="PS51934"/>
    </source>
</evidence>
<reference evidence="6" key="2">
    <citation type="submission" date="2025-08" db="UniProtKB">
        <authorList>
            <consortium name="Ensembl"/>
        </authorList>
    </citation>
    <scope>IDENTIFICATION</scope>
</reference>
<dbReference type="AlphaFoldDB" id="A0A8C3VAC5"/>
<dbReference type="InterPro" id="IPR038765">
    <property type="entry name" value="Papain-like_cys_pep_sf"/>
</dbReference>
<evidence type="ECO:0000313" key="7">
    <source>
        <dbReference type="Proteomes" id="UP000694563"/>
    </source>
</evidence>
<dbReference type="PANTHER" id="PTHR13943">
    <property type="entry name" value="HRAS-LIKE SUPPRESSOR - RELATED"/>
    <property type="match status" value="1"/>
</dbReference>
<proteinExistence type="inferred from homology"/>
<sequence length="232" mass="24991">MKASVGGELHILDMRDVRDDPKPGDLIEIKRGHYDHWALYVGDGYVIHVTIAGENSSSVSTGSVSLHSGKGKSKVIKERLKEAAGKDNWRVNNKYDHCRTPFPVEEIIRRAESEIGKVMPYHLFNKNCEHFVTKLRYGEGVSEQVSGTGRALGASQSSSWLLPVSPALGHSLQPAWAQPSARRGLQSSAASGLPRAPGAGGSLCSVCTLTVPSPRATNLGLTHLPYGARVSQ</sequence>
<evidence type="ECO:0000256" key="4">
    <source>
        <dbReference type="ARBA" id="ARBA00023098"/>
    </source>
</evidence>
<dbReference type="GO" id="GO:0016410">
    <property type="term" value="F:N-acyltransferase activity"/>
    <property type="evidence" value="ECO:0007669"/>
    <property type="project" value="TreeGrafter"/>
</dbReference>
<dbReference type="InterPro" id="IPR051496">
    <property type="entry name" value="H-rev107_PLA/AT"/>
</dbReference>
<keyword evidence="2" id="KW-0808">Transferase</keyword>
<keyword evidence="4" id="KW-0443">Lipid metabolism</keyword>
<dbReference type="GO" id="GO:0005737">
    <property type="term" value="C:cytoplasm"/>
    <property type="evidence" value="ECO:0007669"/>
    <property type="project" value="TreeGrafter"/>
</dbReference>
<name>A0A8C3VAC5_CATUS</name>
<evidence type="ECO:0000256" key="3">
    <source>
        <dbReference type="ARBA" id="ARBA00022801"/>
    </source>
</evidence>
<dbReference type="Ensembl" id="ENSCUST00005026106.1">
    <property type="protein sequence ID" value="ENSCUSP00005025205.1"/>
    <property type="gene ID" value="ENSCUSG00005015689.1"/>
</dbReference>
<evidence type="ECO:0000313" key="6">
    <source>
        <dbReference type="Ensembl" id="ENSCUSP00005025205.1"/>
    </source>
</evidence>
<accession>A0A8C3VAC5</accession>
<keyword evidence="3" id="KW-0378">Hydrolase</keyword>
<evidence type="ECO:0000256" key="2">
    <source>
        <dbReference type="ARBA" id="ARBA00022679"/>
    </source>
</evidence>
<comment type="similarity">
    <text evidence="1">Belongs to the H-rev107 family.</text>
</comment>
<dbReference type="GO" id="GO:0004623">
    <property type="term" value="F:phospholipase A2 activity"/>
    <property type="evidence" value="ECO:0007669"/>
    <property type="project" value="TreeGrafter"/>
</dbReference>
<dbReference type="Proteomes" id="UP000694563">
    <property type="component" value="Chromosome 10"/>
</dbReference>
<dbReference type="SUPFAM" id="SSF54001">
    <property type="entry name" value="Cysteine proteinases"/>
    <property type="match status" value="1"/>
</dbReference>
<reference evidence="6" key="3">
    <citation type="submission" date="2025-09" db="UniProtKB">
        <authorList>
            <consortium name="Ensembl"/>
        </authorList>
    </citation>
    <scope>IDENTIFICATION</scope>
</reference>
<evidence type="ECO:0000256" key="1">
    <source>
        <dbReference type="ARBA" id="ARBA00007824"/>
    </source>
</evidence>
<protein>
    <recommendedName>
        <fullName evidence="5">LRAT domain-containing protein</fullName>
    </recommendedName>
</protein>
<dbReference type="InterPro" id="IPR007053">
    <property type="entry name" value="LRAT_dom"/>
</dbReference>
<reference evidence="6" key="1">
    <citation type="submission" date="2020-10" db="EMBL/GenBank/DDBJ databases">
        <title>Catharus ustulatus (Swainson's thrush) genome, bCatUst1, primary haplotype v2.</title>
        <authorList>
            <person name="Delmore K."/>
            <person name="Vafadar M."/>
            <person name="Formenti G."/>
            <person name="Chow W."/>
            <person name="Pelan S."/>
            <person name="Howe K."/>
            <person name="Rhie A."/>
            <person name="Mountcastle J."/>
            <person name="Haase B."/>
            <person name="Fedrigo O."/>
            <person name="Jarvis E.D."/>
        </authorList>
    </citation>
    <scope>NUCLEOTIDE SEQUENCE [LARGE SCALE GENOMIC DNA]</scope>
</reference>
<feature type="domain" description="LRAT" evidence="5">
    <location>
        <begin position="26"/>
        <end position="144"/>
    </location>
</feature>
<keyword evidence="7" id="KW-1185">Reference proteome</keyword>